<keyword evidence="3" id="KW-1185">Reference proteome</keyword>
<evidence type="ECO:0000256" key="1">
    <source>
        <dbReference type="SAM" id="MobiDB-lite"/>
    </source>
</evidence>
<gene>
    <name evidence="2" type="ORF">PR048_025970</name>
</gene>
<proteinExistence type="predicted"/>
<dbReference type="Proteomes" id="UP001159363">
    <property type="component" value="Chromosome 10"/>
</dbReference>
<name>A0ABQ9GK09_9NEOP</name>
<dbReference type="EMBL" id="JARBHB010000011">
    <property type="protein sequence ID" value="KAJ8872366.1"/>
    <property type="molecule type" value="Genomic_DNA"/>
</dbReference>
<reference evidence="2 3" key="1">
    <citation type="submission" date="2023-02" db="EMBL/GenBank/DDBJ databases">
        <title>LHISI_Scaffold_Assembly.</title>
        <authorList>
            <person name="Stuart O.P."/>
            <person name="Cleave R."/>
            <person name="Magrath M.J.L."/>
            <person name="Mikheyev A.S."/>
        </authorList>
    </citation>
    <scope>NUCLEOTIDE SEQUENCE [LARGE SCALE GENOMIC DNA]</scope>
    <source>
        <strain evidence="2">Daus_M_001</strain>
        <tissue evidence="2">Leg muscle</tissue>
    </source>
</reference>
<feature type="region of interest" description="Disordered" evidence="1">
    <location>
        <begin position="497"/>
        <end position="517"/>
    </location>
</feature>
<evidence type="ECO:0000313" key="3">
    <source>
        <dbReference type="Proteomes" id="UP001159363"/>
    </source>
</evidence>
<accession>A0ABQ9GK09</accession>
<evidence type="ECO:0000313" key="2">
    <source>
        <dbReference type="EMBL" id="KAJ8872366.1"/>
    </source>
</evidence>
<protein>
    <submittedName>
        <fullName evidence="2">Uncharacterized protein</fullName>
    </submittedName>
</protein>
<comment type="caution">
    <text evidence="2">The sequence shown here is derived from an EMBL/GenBank/DDBJ whole genome shotgun (WGS) entry which is preliminary data.</text>
</comment>
<feature type="compositionally biased region" description="Basic and acidic residues" evidence="1">
    <location>
        <begin position="497"/>
        <end position="512"/>
    </location>
</feature>
<sequence length="862" mass="97238">MHRDIRNSREEDFRPCKVLISYEPVACGEVLQGPLLLACEWSRYIQFPIGCTLVTGSCCVHRECTAASKRQFNLQLFTVRRWYGHSSTSPLLIGGVSLWKDILLLALPIRIRHSLQLIKQVDDTHDNGKYHRWYVNVRFLWASQAMRPVTPEADDQPMMNVVEHSKHAQCGARLISLLHTGVSSCVFIGCCPTPNSYGIRKVFPYKSDIGSEACRAGIINCDLIAKGLETKIDYALRTMPTGAAYVKTYRLYAQDVQLVCISLSDSDSPEPVSLLAFHQGELGSISAQVFANGNRGGRCCWSAGVFFSRGSPVSPCMHSGAAPFSPHFTLVDSQYLGVKSRPNHSNTLNSTLLRARTGKIREFMTCRLDSTVMCILEPQMFVHWLLPHSVGSVTSHLAVLHWLVISLQVCYWLRISPDRRMDKEMRPLPVLILHKAEEYTTHIQFNDLQPSLYGLMYIQICRYQLHIDCLLSQWKATIAGTVLQEVPNTSAIEVSMEQHRNERSGETEDPRENPSTNGIVRTIPKCEHPDAGAYISSAICGFSKEKGKCEKKKLFSSTTGTIPGLRSLANCHKLRAHISEKLNSDWFTHATDCLHAKASSRKLDDDCQCEHSILKCNIPTPEESFHISAQGARAHDAHLHAEAMNPSSQEQNALCSAQDARCEEGKRMKRKRRRQGKWRFLCLLAARQENYGLFYAARAFPTLICNARRTFKTAPSLFFLHPGVLCANPRTWQARRGSYSNVWQRCSVLRGVFIFDQAAQEFGNIGTAPASFVCRQLARLKKTHHRPIGPYHTGHYPVLYSVHYWPVIDQWTAELILTKSNVLYPVKGFTIHHRRDVTPLADSQPMINVADFSRRVGCIQDQ</sequence>
<organism evidence="2 3">
    <name type="scientific">Dryococelus australis</name>
    <dbReference type="NCBI Taxonomy" id="614101"/>
    <lineage>
        <taxon>Eukaryota</taxon>
        <taxon>Metazoa</taxon>
        <taxon>Ecdysozoa</taxon>
        <taxon>Arthropoda</taxon>
        <taxon>Hexapoda</taxon>
        <taxon>Insecta</taxon>
        <taxon>Pterygota</taxon>
        <taxon>Neoptera</taxon>
        <taxon>Polyneoptera</taxon>
        <taxon>Phasmatodea</taxon>
        <taxon>Verophasmatodea</taxon>
        <taxon>Anareolatae</taxon>
        <taxon>Phasmatidae</taxon>
        <taxon>Eurycanthinae</taxon>
        <taxon>Dryococelus</taxon>
    </lineage>
</organism>